<dbReference type="PANTHER" id="PTHR43031:SF18">
    <property type="entry name" value="RHODANESE-RELATED SULFURTRANSFERASES"/>
    <property type="match status" value="1"/>
</dbReference>
<dbReference type="PROSITE" id="PS50206">
    <property type="entry name" value="RHODANESE_3"/>
    <property type="match status" value="1"/>
</dbReference>
<dbReference type="InterPro" id="IPR050229">
    <property type="entry name" value="GlpE_sulfurtransferase"/>
</dbReference>
<dbReference type="RefSeq" id="WP_262989027.1">
    <property type="nucleotide sequence ID" value="NZ_JAOTEN010000001.1"/>
</dbReference>
<sequence length="99" mass="10897">MSLAEVLKAGNYELIDVREPMELEMDGNIEGAKNIPLGEVEDRKDEILSIEKPVVLFCRSGNRSGKALEYLNAEGLKEGYNGGGWSELKAHLEANKGTF</sequence>
<dbReference type="InterPro" id="IPR036873">
    <property type="entry name" value="Rhodanese-like_dom_sf"/>
</dbReference>
<proteinExistence type="predicted"/>
<protein>
    <submittedName>
        <fullName evidence="2">Rhodanese-like domain-containing protein</fullName>
    </submittedName>
</protein>
<name>A0ABT2VT54_9FLAO</name>
<feature type="domain" description="Rhodanese" evidence="1">
    <location>
        <begin position="8"/>
        <end position="93"/>
    </location>
</feature>
<dbReference type="PANTHER" id="PTHR43031">
    <property type="entry name" value="FAD-DEPENDENT OXIDOREDUCTASE"/>
    <property type="match status" value="1"/>
</dbReference>
<dbReference type="SUPFAM" id="SSF52821">
    <property type="entry name" value="Rhodanese/Cell cycle control phosphatase"/>
    <property type="match status" value="1"/>
</dbReference>
<comment type="caution">
    <text evidence="2">The sequence shown here is derived from an EMBL/GenBank/DDBJ whole genome shotgun (WGS) entry which is preliminary data.</text>
</comment>
<dbReference type="CDD" id="cd00158">
    <property type="entry name" value="RHOD"/>
    <property type="match status" value="1"/>
</dbReference>
<organism evidence="2 3">
    <name type="scientific">Chryseobacterium gilvum</name>
    <dbReference type="NCBI Taxonomy" id="2976534"/>
    <lineage>
        <taxon>Bacteria</taxon>
        <taxon>Pseudomonadati</taxon>
        <taxon>Bacteroidota</taxon>
        <taxon>Flavobacteriia</taxon>
        <taxon>Flavobacteriales</taxon>
        <taxon>Weeksellaceae</taxon>
        <taxon>Chryseobacterium group</taxon>
        <taxon>Chryseobacterium</taxon>
    </lineage>
</organism>
<evidence type="ECO:0000259" key="1">
    <source>
        <dbReference type="PROSITE" id="PS50206"/>
    </source>
</evidence>
<dbReference type="InterPro" id="IPR001763">
    <property type="entry name" value="Rhodanese-like_dom"/>
</dbReference>
<accession>A0ABT2VT54</accession>
<dbReference type="Proteomes" id="UP001208114">
    <property type="component" value="Unassembled WGS sequence"/>
</dbReference>
<dbReference type="EMBL" id="JAOTEN010000001">
    <property type="protein sequence ID" value="MCU7613180.1"/>
    <property type="molecule type" value="Genomic_DNA"/>
</dbReference>
<evidence type="ECO:0000313" key="2">
    <source>
        <dbReference type="EMBL" id="MCU7613180.1"/>
    </source>
</evidence>
<dbReference type="SMART" id="SM00450">
    <property type="entry name" value="RHOD"/>
    <property type="match status" value="1"/>
</dbReference>
<keyword evidence="3" id="KW-1185">Reference proteome</keyword>
<dbReference type="Gene3D" id="3.40.250.10">
    <property type="entry name" value="Rhodanese-like domain"/>
    <property type="match status" value="1"/>
</dbReference>
<gene>
    <name evidence="2" type="ORF">N0B16_01920</name>
</gene>
<reference evidence="3" key="1">
    <citation type="submission" date="2023-07" db="EMBL/GenBank/DDBJ databases">
        <title>Chryseobacterium sp. GMJ5 Genome sequencing and assembly.</title>
        <authorList>
            <person name="Jung Y."/>
        </authorList>
    </citation>
    <scope>NUCLEOTIDE SEQUENCE [LARGE SCALE GENOMIC DNA]</scope>
    <source>
        <strain evidence="3">GMJ5</strain>
    </source>
</reference>
<dbReference type="Pfam" id="PF00581">
    <property type="entry name" value="Rhodanese"/>
    <property type="match status" value="1"/>
</dbReference>
<evidence type="ECO:0000313" key="3">
    <source>
        <dbReference type="Proteomes" id="UP001208114"/>
    </source>
</evidence>